<feature type="region of interest" description="Disordered" evidence="6">
    <location>
        <begin position="152"/>
        <end position="171"/>
    </location>
</feature>
<dbReference type="CDD" id="cd06170">
    <property type="entry name" value="LuxR_C_like"/>
    <property type="match status" value="1"/>
</dbReference>
<dbReference type="InterPro" id="IPR058245">
    <property type="entry name" value="NreC/VraR/RcsB-like_REC"/>
</dbReference>
<dbReference type="CDD" id="cd17535">
    <property type="entry name" value="REC_NarL-like"/>
    <property type="match status" value="1"/>
</dbReference>
<evidence type="ECO:0000256" key="6">
    <source>
        <dbReference type="SAM" id="MobiDB-lite"/>
    </source>
</evidence>
<evidence type="ECO:0000256" key="5">
    <source>
        <dbReference type="PROSITE-ProRule" id="PRU00169"/>
    </source>
</evidence>
<keyword evidence="3" id="KW-0238">DNA-binding</keyword>
<feature type="compositionally biased region" description="Pro residues" evidence="6">
    <location>
        <begin position="155"/>
        <end position="164"/>
    </location>
</feature>
<dbReference type="GO" id="GO:0003677">
    <property type="term" value="F:DNA binding"/>
    <property type="evidence" value="ECO:0007669"/>
    <property type="project" value="UniProtKB-KW"/>
</dbReference>
<evidence type="ECO:0000259" key="7">
    <source>
        <dbReference type="PROSITE" id="PS50043"/>
    </source>
</evidence>
<keyword evidence="1 5" id="KW-0597">Phosphoprotein</keyword>
<protein>
    <submittedName>
        <fullName evidence="9">Response regulator transcription factor</fullName>
    </submittedName>
</protein>
<keyword evidence="10" id="KW-1185">Reference proteome</keyword>
<dbReference type="GO" id="GO:0000160">
    <property type="term" value="P:phosphorelay signal transduction system"/>
    <property type="evidence" value="ECO:0007669"/>
    <property type="project" value="InterPro"/>
</dbReference>
<keyword evidence="2" id="KW-0805">Transcription regulation</keyword>
<gene>
    <name evidence="9" type="ORF">EKH77_01190</name>
</gene>
<evidence type="ECO:0000259" key="8">
    <source>
        <dbReference type="PROSITE" id="PS50110"/>
    </source>
</evidence>
<evidence type="ECO:0000256" key="2">
    <source>
        <dbReference type="ARBA" id="ARBA00023015"/>
    </source>
</evidence>
<sequence length="262" mass="27456">MAARRARPAEAGAVTTTVTVLVADDEELTRTGLRTLLSALPGLDVIGEAADGHQALALAEELRPDVVLMDVRMPGIDGIEATRRLQTTLAGPPKVVVITTFGNDAYVYDALRAGAAGFVLKRAPSEQIGHAVRLVATTDSLLFPDSVRRLVAARPGPPPRPPRGTPALTGREREILRLMARGLSNTDIAGHLIVGLETVKTHVSNLLAKLGARNRTQAVILAYEYGYVVAGAGDGPIGDGPVSGADEWTARAGTRSWGPSAP</sequence>
<evidence type="ECO:0000313" key="10">
    <source>
        <dbReference type="Proteomes" id="UP000267900"/>
    </source>
</evidence>
<organism evidence="9 10">
    <name type="scientific">Streptomyces luteoverticillatus</name>
    <name type="common">Streptoverticillium luteoverticillatus</name>
    <dbReference type="NCBI Taxonomy" id="66425"/>
    <lineage>
        <taxon>Bacteria</taxon>
        <taxon>Bacillati</taxon>
        <taxon>Actinomycetota</taxon>
        <taxon>Actinomycetes</taxon>
        <taxon>Kitasatosporales</taxon>
        <taxon>Streptomycetaceae</taxon>
        <taxon>Streptomyces</taxon>
    </lineage>
</organism>
<evidence type="ECO:0000256" key="1">
    <source>
        <dbReference type="ARBA" id="ARBA00022553"/>
    </source>
</evidence>
<dbReference type="PRINTS" id="PR00038">
    <property type="entry name" value="HTHLUXR"/>
</dbReference>
<dbReference type="Pfam" id="PF00072">
    <property type="entry name" value="Response_reg"/>
    <property type="match status" value="1"/>
</dbReference>
<name>A0A3Q9G4T9_STRLT</name>
<proteinExistence type="predicted"/>
<evidence type="ECO:0000256" key="4">
    <source>
        <dbReference type="ARBA" id="ARBA00023163"/>
    </source>
</evidence>
<dbReference type="GO" id="GO:0006355">
    <property type="term" value="P:regulation of DNA-templated transcription"/>
    <property type="evidence" value="ECO:0007669"/>
    <property type="project" value="InterPro"/>
</dbReference>
<dbReference type="InterPro" id="IPR000792">
    <property type="entry name" value="Tscrpt_reg_LuxR_C"/>
</dbReference>
<dbReference type="InterPro" id="IPR011006">
    <property type="entry name" value="CheY-like_superfamily"/>
</dbReference>
<feature type="domain" description="HTH luxR-type" evidence="7">
    <location>
        <begin position="161"/>
        <end position="226"/>
    </location>
</feature>
<dbReference type="PROSITE" id="PS50110">
    <property type="entry name" value="RESPONSE_REGULATORY"/>
    <property type="match status" value="1"/>
</dbReference>
<feature type="modified residue" description="4-aspartylphosphate" evidence="5">
    <location>
        <position position="70"/>
    </location>
</feature>
<dbReference type="Pfam" id="PF00196">
    <property type="entry name" value="GerE"/>
    <property type="match status" value="1"/>
</dbReference>
<dbReference type="PANTHER" id="PTHR43214:SF24">
    <property type="entry name" value="TRANSCRIPTIONAL REGULATORY PROTEIN NARL-RELATED"/>
    <property type="match status" value="1"/>
</dbReference>
<dbReference type="SMART" id="SM00421">
    <property type="entry name" value="HTH_LUXR"/>
    <property type="match status" value="1"/>
</dbReference>
<dbReference type="EMBL" id="CP034587">
    <property type="protein sequence ID" value="AZQ75308.1"/>
    <property type="molecule type" value="Genomic_DNA"/>
</dbReference>
<dbReference type="Gene3D" id="3.40.50.2300">
    <property type="match status" value="1"/>
</dbReference>
<feature type="region of interest" description="Disordered" evidence="6">
    <location>
        <begin position="240"/>
        <end position="262"/>
    </location>
</feature>
<reference evidence="9 10" key="1">
    <citation type="submission" date="2018-12" db="EMBL/GenBank/DDBJ databases">
        <title>The whole draft genome of Streptomyce luteoverticillatus CGMCC 15060.</title>
        <authorList>
            <person name="Feng Z."/>
            <person name="Chen G."/>
            <person name="Zhang J."/>
            <person name="Zhu H."/>
            <person name="Yu X."/>
            <person name="Zhang W."/>
            <person name="Zhang X."/>
        </authorList>
    </citation>
    <scope>NUCLEOTIDE SEQUENCE [LARGE SCALE GENOMIC DNA]</scope>
    <source>
        <strain evidence="9 10">CGMCC 15060</strain>
    </source>
</reference>
<dbReference type="PANTHER" id="PTHR43214">
    <property type="entry name" value="TWO-COMPONENT RESPONSE REGULATOR"/>
    <property type="match status" value="1"/>
</dbReference>
<evidence type="ECO:0000313" key="9">
    <source>
        <dbReference type="EMBL" id="AZQ75308.1"/>
    </source>
</evidence>
<dbReference type="InterPro" id="IPR001789">
    <property type="entry name" value="Sig_transdc_resp-reg_receiver"/>
</dbReference>
<dbReference type="OrthoDB" id="9808843at2"/>
<dbReference type="PROSITE" id="PS50043">
    <property type="entry name" value="HTH_LUXR_2"/>
    <property type="match status" value="1"/>
</dbReference>
<dbReference type="Proteomes" id="UP000267900">
    <property type="component" value="Chromosome"/>
</dbReference>
<keyword evidence="4" id="KW-0804">Transcription</keyword>
<dbReference type="SMART" id="SM00448">
    <property type="entry name" value="REC"/>
    <property type="match status" value="1"/>
</dbReference>
<dbReference type="SUPFAM" id="SSF52172">
    <property type="entry name" value="CheY-like"/>
    <property type="match status" value="1"/>
</dbReference>
<feature type="domain" description="Response regulatory" evidence="8">
    <location>
        <begin position="19"/>
        <end position="136"/>
    </location>
</feature>
<dbReference type="AlphaFoldDB" id="A0A3Q9G4T9"/>
<dbReference type="InterPro" id="IPR039420">
    <property type="entry name" value="WalR-like"/>
</dbReference>
<evidence type="ECO:0000256" key="3">
    <source>
        <dbReference type="ARBA" id="ARBA00023125"/>
    </source>
</evidence>
<accession>A0A3Q9G4T9</accession>
<dbReference type="PROSITE" id="PS00622">
    <property type="entry name" value="HTH_LUXR_1"/>
    <property type="match status" value="1"/>
</dbReference>